<evidence type="ECO:0008006" key="4">
    <source>
        <dbReference type="Google" id="ProtNLM"/>
    </source>
</evidence>
<comment type="caution">
    <text evidence="2">The sequence shown here is derived from an EMBL/GenBank/DDBJ whole genome shotgun (WGS) entry which is preliminary data.</text>
</comment>
<feature type="transmembrane region" description="Helical" evidence="1">
    <location>
        <begin position="7"/>
        <end position="24"/>
    </location>
</feature>
<organism evidence="2 3">
    <name type="scientific">Aeromicrobium alkaliterrae</name>
    <dbReference type="NCBI Taxonomy" id="302168"/>
    <lineage>
        <taxon>Bacteria</taxon>
        <taxon>Bacillati</taxon>
        <taxon>Actinomycetota</taxon>
        <taxon>Actinomycetes</taxon>
        <taxon>Propionibacteriales</taxon>
        <taxon>Nocardioidaceae</taxon>
        <taxon>Aeromicrobium</taxon>
    </lineage>
</organism>
<keyword evidence="1" id="KW-0472">Membrane</keyword>
<sequence>MGDIVRSVVVLAAIVLGIWAFGLLQTSTPDDPVRDVDYASTADSARQAATYPLLAPASLPDEWRPNGVRFTPGGTQPWHLGVLTAQDRYIGLEQEKVPADDLLEVHADGAKAAGTLDIAGVTWQRFDGPKNRITLVQETPEVTTLVTTSTASQDDLETFVALLTAS</sequence>
<accession>A0ABP4VGL9</accession>
<keyword evidence="3" id="KW-1185">Reference proteome</keyword>
<dbReference type="InterPro" id="IPR025339">
    <property type="entry name" value="DUF4245"/>
</dbReference>
<reference evidence="3" key="1">
    <citation type="journal article" date="2019" name="Int. J. Syst. Evol. Microbiol.">
        <title>The Global Catalogue of Microorganisms (GCM) 10K type strain sequencing project: providing services to taxonomists for standard genome sequencing and annotation.</title>
        <authorList>
            <consortium name="The Broad Institute Genomics Platform"/>
            <consortium name="The Broad Institute Genome Sequencing Center for Infectious Disease"/>
            <person name="Wu L."/>
            <person name="Ma J."/>
        </authorList>
    </citation>
    <scope>NUCLEOTIDE SEQUENCE [LARGE SCALE GENOMIC DNA]</scope>
    <source>
        <strain evidence="3">JCM 13518</strain>
    </source>
</reference>
<proteinExistence type="predicted"/>
<protein>
    <recommendedName>
        <fullName evidence="4">DUF4245 domain-containing protein</fullName>
    </recommendedName>
</protein>
<keyword evidence="1" id="KW-1133">Transmembrane helix</keyword>
<gene>
    <name evidence="2" type="ORF">GCM10009710_03440</name>
</gene>
<name>A0ABP4VGL9_9ACTN</name>
<evidence type="ECO:0000256" key="1">
    <source>
        <dbReference type="SAM" id="Phobius"/>
    </source>
</evidence>
<evidence type="ECO:0000313" key="3">
    <source>
        <dbReference type="Proteomes" id="UP001501057"/>
    </source>
</evidence>
<dbReference type="Pfam" id="PF14030">
    <property type="entry name" value="DUF4245"/>
    <property type="match status" value="1"/>
</dbReference>
<dbReference type="Proteomes" id="UP001501057">
    <property type="component" value="Unassembled WGS sequence"/>
</dbReference>
<dbReference type="EMBL" id="BAAAME010000002">
    <property type="protein sequence ID" value="GAA1726050.1"/>
    <property type="molecule type" value="Genomic_DNA"/>
</dbReference>
<evidence type="ECO:0000313" key="2">
    <source>
        <dbReference type="EMBL" id="GAA1726050.1"/>
    </source>
</evidence>
<keyword evidence="1" id="KW-0812">Transmembrane</keyword>